<name>A0A6S7CLE4_9BURK</name>
<evidence type="ECO:0000313" key="2">
    <source>
        <dbReference type="EMBL" id="CAB3854922.1"/>
    </source>
</evidence>
<dbReference type="RefSeq" id="WP_175206806.1">
    <property type="nucleotide sequence ID" value="NZ_CADILG010000010.1"/>
</dbReference>
<dbReference type="Proteomes" id="UP000494117">
    <property type="component" value="Unassembled WGS sequence"/>
</dbReference>
<dbReference type="EMBL" id="CADILG010000010">
    <property type="protein sequence ID" value="CAB3854922.1"/>
    <property type="molecule type" value="Genomic_DNA"/>
</dbReference>
<reference evidence="2 3" key="1">
    <citation type="submission" date="2020-04" db="EMBL/GenBank/DDBJ databases">
        <authorList>
            <person name="De Canck E."/>
        </authorList>
    </citation>
    <scope>NUCLEOTIDE SEQUENCE [LARGE SCALE GENOMIC DNA]</scope>
    <source>
        <strain evidence="2 3">LMG 26858</strain>
    </source>
</reference>
<keyword evidence="1" id="KW-1133">Transmembrane helix</keyword>
<proteinExistence type="predicted"/>
<feature type="transmembrane region" description="Helical" evidence="1">
    <location>
        <begin position="80"/>
        <end position="97"/>
    </location>
</feature>
<gene>
    <name evidence="2" type="ORF">LMG26858_01912</name>
</gene>
<evidence type="ECO:0000313" key="3">
    <source>
        <dbReference type="Proteomes" id="UP000494117"/>
    </source>
</evidence>
<keyword evidence="3" id="KW-1185">Reference proteome</keyword>
<dbReference type="AlphaFoldDB" id="A0A6S7CLE4"/>
<evidence type="ECO:0000256" key="1">
    <source>
        <dbReference type="SAM" id="Phobius"/>
    </source>
</evidence>
<keyword evidence="1" id="KW-0472">Membrane</keyword>
<organism evidence="2 3">
    <name type="scientific">Achromobacter anxifer</name>
    <dbReference type="NCBI Taxonomy" id="1287737"/>
    <lineage>
        <taxon>Bacteria</taxon>
        <taxon>Pseudomonadati</taxon>
        <taxon>Pseudomonadota</taxon>
        <taxon>Betaproteobacteria</taxon>
        <taxon>Burkholderiales</taxon>
        <taxon>Alcaligenaceae</taxon>
        <taxon>Achromobacter</taxon>
    </lineage>
</organism>
<sequence length="101" mass="10970">MRDIKPVGADQYLSEAFIKSLHAKVEEMRGDLSECTQATKRNTAAIEQVQANTQDIVDTFQALAGGFKVLQGLGRLAKPLVYIVGLATAIITAYSTWKGVK</sequence>
<accession>A0A6S7CLE4</accession>
<protein>
    <submittedName>
        <fullName evidence="2">Uncharacterized protein</fullName>
    </submittedName>
</protein>
<keyword evidence="1" id="KW-0812">Transmembrane</keyword>